<accession>A0A7J6UL97</accession>
<gene>
    <name evidence="2" type="ORF">FOZ63_032097</name>
</gene>
<feature type="region of interest" description="Disordered" evidence="1">
    <location>
        <begin position="479"/>
        <end position="506"/>
    </location>
</feature>
<feature type="region of interest" description="Disordered" evidence="1">
    <location>
        <begin position="209"/>
        <end position="250"/>
    </location>
</feature>
<proteinExistence type="predicted"/>
<reference evidence="2 3" key="1">
    <citation type="submission" date="2020-04" db="EMBL/GenBank/DDBJ databases">
        <title>Perkinsus olseni comparative genomics.</title>
        <authorList>
            <person name="Bogema D.R."/>
        </authorList>
    </citation>
    <scope>NUCLEOTIDE SEQUENCE [LARGE SCALE GENOMIC DNA]</scope>
    <source>
        <strain evidence="2 3">ATCC PRA-207</strain>
    </source>
</reference>
<feature type="compositionally biased region" description="Basic and acidic residues" evidence="1">
    <location>
        <begin position="67"/>
        <end position="78"/>
    </location>
</feature>
<comment type="caution">
    <text evidence="2">The sequence shown here is derived from an EMBL/GenBank/DDBJ whole genome shotgun (WGS) entry which is preliminary data.</text>
</comment>
<keyword evidence="3" id="KW-1185">Reference proteome</keyword>
<feature type="region of interest" description="Disordered" evidence="1">
    <location>
        <begin position="285"/>
        <end position="313"/>
    </location>
</feature>
<feature type="non-terminal residue" evidence="2">
    <location>
        <position position="1"/>
    </location>
</feature>
<evidence type="ECO:0000256" key="1">
    <source>
        <dbReference type="SAM" id="MobiDB-lite"/>
    </source>
</evidence>
<organism evidence="2 3">
    <name type="scientific">Perkinsus olseni</name>
    <name type="common">Perkinsus atlanticus</name>
    <dbReference type="NCBI Taxonomy" id="32597"/>
    <lineage>
        <taxon>Eukaryota</taxon>
        <taxon>Sar</taxon>
        <taxon>Alveolata</taxon>
        <taxon>Perkinsozoa</taxon>
        <taxon>Perkinsea</taxon>
        <taxon>Perkinsida</taxon>
        <taxon>Perkinsidae</taxon>
        <taxon>Perkinsus</taxon>
    </lineage>
</organism>
<dbReference type="EMBL" id="JABANO010001907">
    <property type="protein sequence ID" value="KAF4758042.1"/>
    <property type="molecule type" value="Genomic_DNA"/>
</dbReference>
<protein>
    <submittedName>
        <fullName evidence="2">Uncharacterized protein</fullName>
    </submittedName>
</protein>
<dbReference type="AlphaFoldDB" id="A0A7J6UL97"/>
<feature type="region of interest" description="Disordered" evidence="1">
    <location>
        <begin position="59"/>
        <end position="115"/>
    </location>
</feature>
<name>A0A7J6UL97_PEROL</name>
<feature type="non-terminal residue" evidence="2">
    <location>
        <position position="550"/>
    </location>
</feature>
<sequence>VHEFKGLSVAFWQYLKHLLGCCEERLSWGRDADILREVQMYWADYVGCAVLDQSKVADGDTSAPPAECKEHDEMKSDGLHGGPQWLRPPLGRKPQQPTPSCVLPRRRSPPDGDHPGLIVSLPIMYDDFRELPWGRFYRRQRVSTSPSLEIESIEDVVASNVGVETVFQLSRLGGKDFRTQNDRTGFCHGPGYLTEEDTGLEDRQCRVEDDPCHDPPRPWIHGGGSRLRSTRGVARAVKRGHDRRRPPKASPLLGMVMVAQQQGGQGQVCFWHPSTLTSSSQYYMAEHHAHQPQSSTPPSPSTETAGPNSTEPRILGIGLSEFAKFAGPSASWNNKRFDFEMDSGPLDLPEAIKVAASSTQTTTTASPCFRCSSVIPVTALELLLVPEAEPWVAGPRRAGGQGAPTLPQALEVTANLCGGRLKASWFNIVLVFDARRVTLRSTTMHFQAVQTISRALVAEENRCGYLSEQVKGLLGRGNGPSCVTQSTRKHSTPSVVASPDSSPLVEPMRRHSSIDAASAAGQDLVATLTKVFTTLSEGPTTSLVVNNSVR</sequence>
<evidence type="ECO:0000313" key="3">
    <source>
        <dbReference type="Proteomes" id="UP000553632"/>
    </source>
</evidence>
<feature type="compositionally biased region" description="Basic residues" evidence="1">
    <location>
        <begin position="236"/>
        <end position="247"/>
    </location>
</feature>
<feature type="compositionally biased region" description="Polar residues" evidence="1">
    <location>
        <begin position="481"/>
        <end position="501"/>
    </location>
</feature>
<dbReference type="Proteomes" id="UP000553632">
    <property type="component" value="Unassembled WGS sequence"/>
</dbReference>
<evidence type="ECO:0000313" key="2">
    <source>
        <dbReference type="EMBL" id="KAF4758042.1"/>
    </source>
</evidence>